<dbReference type="FunFam" id="1.10.8.430:FF:000003">
    <property type="entry name" value="Probable disease resistance protein At5g66910"/>
    <property type="match status" value="1"/>
</dbReference>
<dbReference type="GO" id="GO:0043531">
    <property type="term" value="F:ADP binding"/>
    <property type="evidence" value="ECO:0007669"/>
    <property type="project" value="InterPro"/>
</dbReference>
<gene>
    <name evidence="14" type="ORF">Salat_1541500</name>
</gene>
<dbReference type="Proteomes" id="UP001293254">
    <property type="component" value="Unassembled WGS sequence"/>
</dbReference>
<evidence type="ECO:0000256" key="3">
    <source>
        <dbReference type="ARBA" id="ARBA00008894"/>
    </source>
</evidence>
<feature type="domain" description="Disease resistance protein winged helix" evidence="12">
    <location>
        <begin position="411"/>
        <end position="481"/>
    </location>
</feature>
<dbReference type="GO" id="GO:0051607">
    <property type="term" value="P:defense response to virus"/>
    <property type="evidence" value="ECO:0007669"/>
    <property type="project" value="UniProtKB-ARBA"/>
</dbReference>
<keyword evidence="15" id="KW-1185">Reference proteome</keyword>
<dbReference type="Pfam" id="PF00931">
    <property type="entry name" value="NB-ARC"/>
    <property type="match status" value="1"/>
</dbReference>
<dbReference type="InterPro" id="IPR044974">
    <property type="entry name" value="Disease_R_plants"/>
</dbReference>
<dbReference type="PANTHER" id="PTHR23155:SF1152">
    <property type="entry name" value="AAA+ ATPASE DOMAIN-CONTAINING PROTEIN"/>
    <property type="match status" value="1"/>
</dbReference>
<dbReference type="GO" id="GO:0005524">
    <property type="term" value="F:ATP binding"/>
    <property type="evidence" value="ECO:0007669"/>
    <property type="project" value="UniProtKB-KW"/>
</dbReference>
<evidence type="ECO:0000256" key="2">
    <source>
        <dbReference type="ARBA" id="ARBA00004496"/>
    </source>
</evidence>
<keyword evidence="6" id="KW-0381">Hypersensitive response</keyword>
<dbReference type="Gene3D" id="1.10.8.430">
    <property type="entry name" value="Helical domain of apoptotic protease-activating factors"/>
    <property type="match status" value="1"/>
</dbReference>
<evidence type="ECO:0000256" key="7">
    <source>
        <dbReference type="ARBA" id="ARBA00022737"/>
    </source>
</evidence>
<dbReference type="InterPro" id="IPR055414">
    <property type="entry name" value="LRR_R13L4/SHOC2-like"/>
</dbReference>
<evidence type="ECO:0000259" key="12">
    <source>
        <dbReference type="Pfam" id="PF23559"/>
    </source>
</evidence>
<comment type="subcellular location">
    <subcellularLocation>
        <location evidence="2">Cytoplasm</location>
    </subcellularLocation>
</comment>
<accession>A0AAE1YCR9</accession>
<dbReference type="SUPFAM" id="SSF52058">
    <property type="entry name" value="L domain-like"/>
    <property type="match status" value="1"/>
</dbReference>
<organism evidence="14 15">
    <name type="scientific">Sesamum alatum</name>
    <dbReference type="NCBI Taxonomy" id="300844"/>
    <lineage>
        <taxon>Eukaryota</taxon>
        <taxon>Viridiplantae</taxon>
        <taxon>Streptophyta</taxon>
        <taxon>Embryophyta</taxon>
        <taxon>Tracheophyta</taxon>
        <taxon>Spermatophyta</taxon>
        <taxon>Magnoliopsida</taxon>
        <taxon>eudicotyledons</taxon>
        <taxon>Gunneridae</taxon>
        <taxon>Pentapetalae</taxon>
        <taxon>asterids</taxon>
        <taxon>lamiids</taxon>
        <taxon>Lamiales</taxon>
        <taxon>Pedaliaceae</taxon>
        <taxon>Sesamum</taxon>
    </lineage>
</organism>
<keyword evidence="9" id="KW-0611">Plant defense</keyword>
<name>A0AAE1YCR9_9LAMI</name>
<evidence type="ECO:0000259" key="13">
    <source>
        <dbReference type="Pfam" id="PF23598"/>
    </source>
</evidence>
<dbReference type="InterPro" id="IPR042197">
    <property type="entry name" value="Apaf_helical"/>
</dbReference>
<dbReference type="Gene3D" id="1.20.5.4130">
    <property type="match status" value="1"/>
</dbReference>
<comment type="similarity">
    <text evidence="3">Belongs to the disease resistance NB-LRR family.</text>
</comment>
<dbReference type="InterPro" id="IPR027417">
    <property type="entry name" value="P-loop_NTPase"/>
</dbReference>
<keyword evidence="4" id="KW-0963">Cytoplasm</keyword>
<proteinExistence type="inferred from homology"/>
<keyword evidence="7" id="KW-0677">Repeat</keyword>
<sequence length="859" mass="98383">MAYNLESLIKILKQILHPHHHHSLWTLDPNKRPQIESLLEKACFLKDFYENSSSTVTSDKIQSLESRIREAAHDAEDILESRLAEQILTSRKGGSFIFSPLDLERVIGELDCAKEEMMTIMERSQIADSSSLAISSRQDPNPKNIVVGISEDLIQLKDRLTGRPSGALEVIPIVGMGGIGKTTLARNVYDDPSVISYFDIRGWATISQDYNMRKLQEILVGLLGCVTGKHTDEMLQESYDKLALLLHKTLKGRRYLIVLDDMWDVKPWDDTRRFFPDDNNGSRIIVTTRESSVVDYTSSGSSHHQMNLLKDDESWNLLCQKVFAPEETCSPELEKVGKIIAKNCRGLPLAIHVIGGILSQTKRSQAFWEQLSYYVSSTVADQGEQYSNILSLSYNHLPDHLKPCFLYMGAFPEDYEIRTSKLIKLWVAEGFVRPISDKSLEEAAEIHLKALVDRNLIYVRQQETKGNVKSYSIHDLLRDLCVRKAREEKFLFVNKWACEYLPNGTSSLRRVCSHWSFSISDTYGSMELMRLARSFLFIGSISQMILSPVISELRLLRVLDILDITFYQFPEEILQLVNLRYLALSSSKELPSSISKLWNLQTLIAREIGGWNFVVTPEILDMTQLRHIKFRGTYVWYDDKYRKNFVVQDQLQSLSTIAISRITDRVLETIPNLKKLGIMFSGTLDHVKDLSRLHKLHKLKCSTSYWYRKNTFLSLVIFPPSLKKLTLSDCRLLDPDMNEIGKLPNLEILKLRRCDFESLKWEADEGEFCQLQFLLMEKLNLVNWSADDTHFPRLQYLVIRHCSDLKEIPLGIGDIPTLEMIEVHECSPSAVASAREIQEAQLEIGNDGLQVRFGASSQQ</sequence>
<dbReference type="FunFam" id="1.10.10.10:FF:000322">
    <property type="entry name" value="Probable disease resistance protein At1g63360"/>
    <property type="match status" value="1"/>
</dbReference>
<evidence type="ECO:0000256" key="10">
    <source>
        <dbReference type="ARBA" id="ARBA00022840"/>
    </source>
</evidence>
<reference evidence="14" key="1">
    <citation type="submission" date="2020-06" db="EMBL/GenBank/DDBJ databases">
        <authorList>
            <person name="Li T."/>
            <person name="Hu X."/>
            <person name="Zhang T."/>
            <person name="Song X."/>
            <person name="Zhang H."/>
            <person name="Dai N."/>
            <person name="Sheng W."/>
            <person name="Hou X."/>
            <person name="Wei L."/>
        </authorList>
    </citation>
    <scope>NUCLEOTIDE SEQUENCE</scope>
    <source>
        <strain evidence="14">3651</strain>
        <tissue evidence="14">Leaf</tissue>
    </source>
</reference>
<evidence type="ECO:0000256" key="8">
    <source>
        <dbReference type="ARBA" id="ARBA00022741"/>
    </source>
</evidence>
<dbReference type="FunFam" id="3.40.50.300:FF:001091">
    <property type="entry name" value="Probable disease resistance protein At1g61300"/>
    <property type="match status" value="1"/>
</dbReference>
<dbReference type="PANTHER" id="PTHR23155">
    <property type="entry name" value="DISEASE RESISTANCE PROTEIN RP"/>
    <property type="match status" value="1"/>
</dbReference>
<comment type="caution">
    <text evidence="14">The sequence shown here is derived from an EMBL/GenBank/DDBJ whole genome shotgun (WGS) entry which is preliminary data.</text>
</comment>
<dbReference type="Gene3D" id="1.10.10.10">
    <property type="entry name" value="Winged helix-like DNA-binding domain superfamily/Winged helix DNA-binding domain"/>
    <property type="match status" value="1"/>
</dbReference>
<evidence type="ECO:0000256" key="6">
    <source>
        <dbReference type="ARBA" id="ARBA00022667"/>
    </source>
</evidence>
<dbReference type="InterPro" id="IPR058922">
    <property type="entry name" value="WHD_DRP"/>
</dbReference>
<keyword evidence="10" id="KW-0067">ATP-binding</keyword>
<reference evidence="14" key="2">
    <citation type="journal article" date="2024" name="Plant">
        <title>Genomic evolution and insights into agronomic trait innovations of Sesamum species.</title>
        <authorList>
            <person name="Miao H."/>
            <person name="Wang L."/>
            <person name="Qu L."/>
            <person name="Liu H."/>
            <person name="Sun Y."/>
            <person name="Le M."/>
            <person name="Wang Q."/>
            <person name="Wei S."/>
            <person name="Zheng Y."/>
            <person name="Lin W."/>
            <person name="Duan Y."/>
            <person name="Cao H."/>
            <person name="Xiong S."/>
            <person name="Wang X."/>
            <person name="Wei L."/>
            <person name="Li C."/>
            <person name="Ma Q."/>
            <person name="Ju M."/>
            <person name="Zhao R."/>
            <person name="Li G."/>
            <person name="Mu C."/>
            <person name="Tian Q."/>
            <person name="Mei H."/>
            <person name="Zhang T."/>
            <person name="Gao T."/>
            <person name="Zhang H."/>
        </authorList>
    </citation>
    <scope>NUCLEOTIDE SEQUENCE</scope>
    <source>
        <strain evidence="14">3651</strain>
    </source>
</reference>
<feature type="domain" description="Disease resistance R13L4/SHOC-2-like LRR" evidence="13">
    <location>
        <begin position="532"/>
        <end position="731"/>
    </location>
</feature>
<evidence type="ECO:0000256" key="4">
    <source>
        <dbReference type="ARBA" id="ARBA00022490"/>
    </source>
</evidence>
<evidence type="ECO:0000256" key="9">
    <source>
        <dbReference type="ARBA" id="ARBA00022821"/>
    </source>
</evidence>
<comment type="function">
    <text evidence="1">Confers resistance to late blight (Phytophthora infestans) races carrying the avirulence gene Avr1. Resistance proteins guard the plant against pathogens that contain an appropriate avirulence protein via an indirect interaction with this avirulence protein. That triggers a defense system including the hypersensitive response, which restricts the pathogen growth.</text>
</comment>
<keyword evidence="5" id="KW-0433">Leucine-rich repeat</keyword>
<dbReference type="EMBL" id="JACGWO010000005">
    <property type="protein sequence ID" value="KAK4427725.1"/>
    <property type="molecule type" value="Genomic_DNA"/>
</dbReference>
<feature type="domain" description="NB-ARC" evidence="11">
    <location>
        <begin position="155"/>
        <end position="325"/>
    </location>
</feature>
<dbReference type="Gene3D" id="3.80.10.10">
    <property type="entry name" value="Ribonuclease Inhibitor"/>
    <property type="match status" value="1"/>
</dbReference>
<dbReference type="InterPro" id="IPR036388">
    <property type="entry name" value="WH-like_DNA-bd_sf"/>
</dbReference>
<dbReference type="Gene3D" id="3.40.50.300">
    <property type="entry name" value="P-loop containing nucleotide triphosphate hydrolases"/>
    <property type="match status" value="1"/>
</dbReference>
<evidence type="ECO:0000256" key="1">
    <source>
        <dbReference type="ARBA" id="ARBA00002074"/>
    </source>
</evidence>
<dbReference type="AlphaFoldDB" id="A0AAE1YCR9"/>
<dbReference type="PRINTS" id="PR00364">
    <property type="entry name" value="DISEASERSIST"/>
</dbReference>
<dbReference type="InterPro" id="IPR032675">
    <property type="entry name" value="LRR_dom_sf"/>
</dbReference>
<dbReference type="GO" id="GO:0005737">
    <property type="term" value="C:cytoplasm"/>
    <property type="evidence" value="ECO:0007669"/>
    <property type="project" value="UniProtKB-SubCell"/>
</dbReference>
<dbReference type="Pfam" id="PF23559">
    <property type="entry name" value="WHD_DRP"/>
    <property type="match status" value="1"/>
</dbReference>
<keyword evidence="8" id="KW-0547">Nucleotide-binding</keyword>
<dbReference type="GO" id="GO:0009626">
    <property type="term" value="P:plant-type hypersensitive response"/>
    <property type="evidence" value="ECO:0007669"/>
    <property type="project" value="UniProtKB-KW"/>
</dbReference>
<evidence type="ECO:0000313" key="14">
    <source>
        <dbReference type="EMBL" id="KAK4427725.1"/>
    </source>
</evidence>
<evidence type="ECO:0000313" key="15">
    <source>
        <dbReference type="Proteomes" id="UP001293254"/>
    </source>
</evidence>
<dbReference type="Pfam" id="PF23598">
    <property type="entry name" value="LRR_14"/>
    <property type="match status" value="1"/>
</dbReference>
<protein>
    <submittedName>
        <fullName evidence="14">Late blight resistance proteinR1B-16</fullName>
    </submittedName>
</protein>
<dbReference type="InterPro" id="IPR002182">
    <property type="entry name" value="NB-ARC"/>
</dbReference>
<evidence type="ECO:0000256" key="5">
    <source>
        <dbReference type="ARBA" id="ARBA00022614"/>
    </source>
</evidence>
<dbReference type="SUPFAM" id="SSF52540">
    <property type="entry name" value="P-loop containing nucleoside triphosphate hydrolases"/>
    <property type="match status" value="1"/>
</dbReference>
<evidence type="ECO:0000259" key="11">
    <source>
        <dbReference type="Pfam" id="PF00931"/>
    </source>
</evidence>